<dbReference type="PROSITE" id="PS52002">
    <property type="entry name" value="SM"/>
    <property type="match status" value="1"/>
</dbReference>
<feature type="domain" description="Sm" evidence="10">
    <location>
        <begin position="11"/>
        <end position="83"/>
    </location>
</feature>
<dbReference type="GO" id="GO:0005829">
    <property type="term" value="C:cytosol"/>
    <property type="evidence" value="ECO:0007669"/>
    <property type="project" value="UniProtKB-SubCell"/>
</dbReference>
<evidence type="ECO:0000256" key="6">
    <source>
        <dbReference type="ARBA" id="ARBA00023187"/>
    </source>
</evidence>
<accession>A0A4D9CW68</accession>
<dbReference type="InterPro" id="IPR047575">
    <property type="entry name" value="Sm"/>
</dbReference>
<dbReference type="AlphaFoldDB" id="A0A4D9CW68"/>
<evidence type="ECO:0000259" key="10">
    <source>
        <dbReference type="PROSITE" id="PS52002"/>
    </source>
</evidence>
<dbReference type="SMART" id="SM00651">
    <property type="entry name" value="Sm"/>
    <property type="match status" value="1"/>
</dbReference>
<dbReference type="EMBL" id="SDOX01000153">
    <property type="protein sequence ID" value="TFJ80848.1"/>
    <property type="molecule type" value="Genomic_DNA"/>
</dbReference>
<evidence type="ECO:0000256" key="9">
    <source>
        <dbReference type="RuleBase" id="RU365050"/>
    </source>
</evidence>
<dbReference type="Gene3D" id="2.30.30.100">
    <property type="match status" value="1"/>
</dbReference>
<comment type="similarity">
    <text evidence="3 9">Belongs to the snRNP core protein family.</text>
</comment>
<organism evidence="11 12">
    <name type="scientific">Nannochloropsis salina CCMP1776</name>
    <dbReference type="NCBI Taxonomy" id="1027361"/>
    <lineage>
        <taxon>Eukaryota</taxon>
        <taxon>Sar</taxon>
        <taxon>Stramenopiles</taxon>
        <taxon>Ochrophyta</taxon>
        <taxon>Eustigmatophyceae</taxon>
        <taxon>Eustigmatales</taxon>
        <taxon>Monodopsidaceae</taxon>
        <taxon>Microchloropsis</taxon>
        <taxon>Microchloropsis salina</taxon>
    </lineage>
</organism>
<dbReference type="PANTHER" id="PTHR23338">
    <property type="entry name" value="SMALL NUCLEAR RIBONUCLEOPROTEIN SM"/>
    <property type="match status" value="1"/>
</dbReference>
<dbReference type="GO" id="GO:0005681">
    <property type="term" value="C:spliceosomal complex"/>
    <property type="evidence" value="ECO:0007669"/>
    <property type="project" value="InterPro"/>
</dbReference>
<protein>
    <recommendedName>
        <fullName evidence="9">Small nuclear ribonucleoprotein Sm D3</fullName>
        <shortName evidence="9">Sm-D3</shortName>
    </recommendedName>
    <alternativeName>
        <fullName evidence="9">snRNP core protein D3</fullName>
    </alternativeName>
</protein>
<dbReference type="CDD" id="cd01721">
    <property type="entry name" value="Sm_D3"/>
    <property type="match status" value="1"/>
</dbReference>
<sequence length="143" mass="15643">MSVTGKGGVGIPIILLHDAEGGIITVETRTGELYRGLLDEAEDNMNLILRDVTKTNVHGKESKVELIYIKGSQVNFMILPDMLKKAPMFKRIKSCPAALSVTSTPHHIPVRASFASSTSSRIMATTLASLFSDRFFHLLKVDS</sequence>
<dbReference type="OrthoDB" id="6425924at2759"/>
<keyword evidence="5 9" id="KW-0507">mRNA processing</keyword>
<gene>
    <name evidence="11" type="ORF">NSK_007803</name>
</gene>
<evidence type="ECO:0000256" key="3">
    <source>
        <dbReference type="ARBA" id="ARBA00008146"/>
    </source>
</evidence>
<evidence type="ECO:0000256" key="7">
    <source>
        <dbReference type="ARBA" id="ARBA00023242"/>
    </source>
</evidence>
<evidence type="ECO:0000256" key="2">
    <source>
        <dbReference type="ARBA" id="ARBA00004514"/>
    </source>
</evidence>
<dbReference type="GO" id="GO:0003723">
    <property type="term" value="F:RNA binding"/>
    <property type="evidence" value="ECO:0007669"/>
    <property type="project" value="InterPro"/>
</dbReference>
<proteinExistence type="inferred from homology"/>
<keyword evidence="7 9" id="KW-0539">Nucleus</keyword>
<dbReference type="InterPro" id="IPR027141">
    <property type="entry name" value="LSm4/Sm_D1/D3"/>
</dbReference>
<comment type="subcellular location">
    <subcellularLocation>
        <location evidence="2">Cytoplasm</location>
        <location evidence="2">Cytosol</location>
    </subcellularLocation>
    <subcellularLocation>
        <location evidence="1 9">Nucleus</location>
    </subcellularLocation>
</comment>
<dbReference type="GO" id="GO:0000387">
    <property type="term" value="P:spliceosomal snRNP assembly"/>
    <property type="evidence" value="ECO:0007669"/>
    <property type="project" value="UniProtKB-UniRule"/>
</dbReference>
<keyword evidence="6 9" id="KW-0508">mRNA splicing</keyword>
<dbReference type="Pfam" id="PF01423">
    <property type="entry name" value="LSM"/>
    <property type="match status" value="1"/>
</dbReference>
<comment type="caution">
    <text evidence="11">The sequence shown here is derived from an EMBL/GenBank/DDBJ whole genome shotgun (WGS) entry which is preliminary data.</text>
</comment>
<dbReference type="InterPro" id="IPR034099">
    <property type="entry name" value="SmD3"/>
</dbReference>
<dbReference type="InterPro" id="IPR010920">
    <property type="entry name" value="LSM_dom_sf"/>
</dbReference>
<evidence type="ECO:0000313" key="12">
    <source>
        <dbReference type="Proteomes" id="UP000355283"/>
    </source>
</evidence>
<dbReference type="Proteomes" id="UP000355283">
    <property type="component" value="Unassembled WGS sequence"/>
</dbReference>
<dbReference type="InterPro" id="IPR001163">
    <property type="entry name" value="Sm_dom_euk/arc"/>
</dbReference>
<evidence type="ECO:0000313" key="11">
    <source>
        <dbReference type="EMBL" id="TFJ80848.1"/>
    </source>
</evidence>
<evidence type="ECO:0000256" key="5">
    <source>
        <dbReference type="ARBA" id="ARBA00022664"/>
    </source>
</evidence>
<evidence type="ECO:0000256" key="8">
    <source>
        <dbReference type="ARBA" id="ARBA00023274"/>
    </source>
</evidence>
<keyword evidence="12" id="KW-1185">Reference proteome</keyword>
<evidence type="ECO:0000256" key="1">
    <source>
        <dbReference type="ARBA" id="ARBA00004123"/>
    </source>
</evidence>
<dbReference type="SUPFAM" id="SSF50182">
    <property type="entry name" value="Sm-like ribonucleoproteins"/>
    <property type="match status" value="1"/>
</dbReference>
<evidence type="ECO:0000256" key="4">
    <source>
        <dbReference type="ARBA" id="ARBA00022490"/>
    </source>
</evidence>
<reference evidence="11 12" key="1">
    <citation type="submission" date="2019-01" db="EMBL/GenBank/DDBJ databases">
        <title>Nuclear Genome Assembly of the Microalgal Biofuel strain Nannochloropsis salina CCMP1776.</title>
        <authorList>
            <person name="Hovde B."/>
        </authorList>
    </citation>
    <scope>NUCLEOTIDE SEQUENCE [LARGE SCALE GENOMIC DNA]</scope>
    <source>
        <strain evidence="11 12">CCMP1776</strain>
    </source>
</reference>
<keyword evidence="4" id="KW-0963">Cytoplasm</keyword>
<dbReference type="FunFam" id="2.30.30.100:FF:000002">
    <property type="entry name" value="Small nuclear ribonucleoprotein Sm D3"/>
    <property type="match status" value="1"/>
</dbReference>
<name>A0A4D9CW68_9STRA</name>
<keyword evidence="8 9" id="KW-0687">Ribonucleoprotein</keyword>